<dbReference type="Proteomes" id="UP001499954">
    <property type="component" value="Unassembled WGS sequence"/>
</dbReference>
<dbReference type="PANTHER" id="PTHR43433:SF5">
    <property type="entry name" value="AB HYDROLASE-1 DOMAIN-CONTAINING PROTEIN"/>
    <property type="match status" value="1"/>
</dbReference>
<dbReference type="Gene3D" id="3.40.50.1820">
    <property type="entry name" value="alpha/beta hydrolase"/>
    <property type="match status" value="1"/>
</dbReference>
<comment type="caution">
    <text evidence="2">The sequence shown here is derived from an EMBL/GenBank/DDBJ whole genome shotgun (WGS) entry which is preliminary data.</text>
</comment>
<dbReference type="GO" id="GO:0016787">
    <property type="term" value="F:hydrolase activity"/>
    <property type="evidence" value="ECO:0007669"/>
    <property type="project" value="UniProtKB-KW"/>
</dbReference>
<dbReference type="PRINTS" id="PR00111">
    <property type="entry name" value="ABHYDROLASE"/>
</dbReference>
<dbReference type="InterPro" id="IPR029058">
    <property type="entry name" value="AB_hydrolase_fold"/>
</dbReference>
<name>A0ABP5BDT3_9MICO</name>
<feature type="domain" description="AB hydrolase-1" evidence="1">
    <location>
        <begin position="21"/>
        <end position="240"/>
    </location>
</feature>
<dbReference type="RefSeq" id="WP_157415042.1">
    <property type="nucleotide sequence ID" value="NZ_BAAAMK010000001.1"/>
</dbReference>
<evidence type="ECO:0000259" key="1">
    <source>
        <dbReference type="Pfam" id="PF00561"/>
    </source>
</evidence>
<proteinExistence type="predicted"/>
<dbReference type="InterPro" id="IPR050471">
    <property type="entry name" value="AB_hydrolase"/>
</dbReference>
<reference evidence="3" key="1">
    <citation type="journal article" date="2019" name="Int. J. Syst. Evol. Microbiol.">
        <title>The Global Catalogue of Microorganisms (GCM) 10K type strain sequencing project: providing services to taxonomists for standard genome sequencing and annotation.</title>
        <authorList>
            <consortium name="The Broad Institute Genomics Platform"/>
            <consortium name="The Broad Institute Genome Sequencing Center for Infectious Disease"/>
            <person name="Wu L."/>
            <person name="Ma J."/>
        </authorList>
    </citation>
    <scope>NUCLEOTIDE SEQUENCE [LARGE SCALE GENOMIC DNA]</scope>
    <source>
        <strain evidence="3">JCM 13584</strain>
    </source>
</reference>
<gene>
    <name evidence="2" type="ORF">GCM10009717_03360</name>
</gene>
<dbReference type="Pfam" id="PF00561">
    <property type="entry name" value="Abhydrolase_1"/>
    <property type="match status" value="1"/>
</dbReference>
<evidence type="ECO:0000313" key="3">
    <source>
        <dbReference type="Proteomes" id="UP001499954"/>
    </source>
</evidence>
<sequence>MPIADSNGTSIYYETHGEGSPIVFVHGSGGNHAAWWQQVAALRDRHTVVTIDLRGFGRSDSEGDVFDALAYPGDILAVLEHADLTDAVLLGQSIGAAAALKTALLAPERVRGVILAHSLGGIDSGELVDLVRADRAEAEKLPVIDRLLSKRFQEEEAAKTFLFRQMGTFNVAKMQDLRNLATDGPTVERLAEAGIRVAFLAGEKDAVLGVATVRKAHELVPGSLLEVVPDAPHSMYWERPDLFNAAVAKLAAELAAELAPALAPAGASTEVNA</sequence>
<accession>A0ABP5BDT3</accession>
<dbReference type="SUPFAM" id="SSF53474">
    <property type="entry name" value="alpha/beta-Hydrolases"/>
    <property type="match status" value="1"/>
</dbReference>
<dbReference type="InterPro" id="IPR000073">
    <property type="entry name" value="AB_hydrolase_1"/>
</dbReference>
<organism evidence="2 3">
    <name type="scientific">Agromyces allii</name>
    <dbReference type="NCBI Taxonomy" id="393607"/>
    <lineage>
        <taxon>Bacteria</taxon>
        <taxon>Bacillati</taxon>
        <taxon>Actinomycetota</taxon>
        <taxon>Actinomycetes</taxon>
        <taxon>Micrococcales</taxon>
        <taxon>Microbacteriaceae</taxon>
        <taxon>Agromyces</taxon>
    </lineage>
</organism>
<keyword evidence="3" id="KW-1185">Reference proteome</keyword>
<evidence type="ECO:0000313" key="2">
    <source>
        <dbReference type="EMBL" id="GAA1940337.1"/>
    </source>
</evidence>
<dbReference type="PANTHER" id="PTHR43433">
    <property type="entry name" value="HYDROLASE, ALPHA/BETA FOLD FAMILY PROTEIN"/>
    <property type="match status" value="1"/>
</dbReference>
<dbReference type="EMBL" id="BAAAMK010000001">
    <property type="protein sequence ID" value="GAA1940337.1"/>
    <property type="molecule type" value="Genomic_DNA"/>
</dbReference>
<keyword evidence="2" id="KW-0378">Hydrolase</keyword>
<protein>
    <submittedName>
        <fullName evidence="2">Alpha/beta hydrolase</fullName>
    </submittedName>
</protein>